<evidence type="ECO:0000313" key="1">
    <source>
        <dbReference type="EMBL" id="MDB9223087.1"/>
    </source>
</evidence>
<comment type="caution">
    <text evidence="2">The sequence shown here is derived from an EMBL/GenBank/DDBJ whole genome shotgun (WGS) entry which is preliminary data.</text>
</comment>
<name>A0A412WPL8_9BACT</name>
<reference evidence="1" key="2">
    <citation type="submission" date="2023-01" db="EMBL/GenBank/DDBJ databases">
        <title>Human gut microbiome strain richness.</title>
        <authorList>
            <person name="Chen-Liaw A."/>
        </authorList>
    </citation>
    <scope>NUCLEOTIDE SEQUENCE</scope>
    <source>
        <strain evidence="1">RTP21484st1_B7_RTP21484_190118</strain>
    </source>
</reference>
<dbReference type="RefSeq" id="WP_118107500.1">
    <property type="nucleotide sequence ID" value="NZ_CABJFF010000010.1"/>
</dbReference>
<proteinExistence type="predicted"/>
<organism evidence="2 3">
    <name type="scientific">Odoribacter splanchnicus</name>
    <dbReference type="NCBI Taxonomy" id="28118"/>
    <lineage>
        <taxon>Bacteria</taxon>
        <taxon>Pseudomonadati</taxon>
        <taxon>Bacteroidota</taxon>
        <taxon>Bacteroidia</taxon>
        <taxon>Bacteroidales</taxon>
        <taxon>Odoribacteraceae</taxon>
        <taxon>Odoribacter</taxon>
    </lineage>
</organism>
<evidence type="ECO:0000313" key="2">
    <source>
        <dbReference type="EMBL" id="RGV29090.1"/>
    </source>
</evidence>
<dbReference type="EMBL" id="JAQMRD010000009">
    <property type="protein sequence ID" value="MDB9223087.1"/>
    <property type="molecule type" value="Genomic_DNA"/>
</dbReference>
<dbReference type="Proteomes" id="UP000283426">
    <property type="component" value="Unassembled WGS sequence"/>
</dbReference>
<dbReference type="EMBL" id="QRYW01000007">
    <property type="protein sequence ID" value="RGV29090.1"/>
    <property type="molecule type" value="Genomic_DNA"/>
</dbReference>
<reference evidence="2 3" key="1">
    <citation type="submission" date="2018-08" db="EMBL/GenBank/DDBJ databases">
        <title>A genome reference for cultivated species of the human gut microbiota.</title>
        <authorList>
            <person name="Zou Y."/>
            <person name="Xue W."/>
            <person name="Luo G."/>
        </authorList>
    </citation>
    <scope>NUCLEOTIDE SEQUENCE [LARGE SCALE GENOMIC DNA]</scope>
    <source>
        <strain evidence="2 3">AF14-6AC</strain>
    </source>
</reference>
<protein>
    <submittedName>
        <fullName evidence="2">Uncharacterized protein</fullName>
    </submittedName>
</protein>
<gene>
    <name evidence="2" type="ORF">DWW24_04330</name>
    <name evidence="1" type="ORF">PN645_08725</name>
</gene>
<dbReference type="AlphaFoldDB" id="A0A412WPL8"/>
<evidence type="ECO:0000313" key="3">
    <source>
        <dbReference type="Proteomes" id="UP000283426"/>
    </source>
</evidence>
<sequence length="209" mass="23841">MKRNYFVFAITLLGMYHTTCGQEVHTIFNLKNQMVTYDTLTTERANAQGLTLKLQQACDSLGLDIDSKAFMVAFAQIRTKNFTASCCKYNNIFKVTKAIQYDVSKISPPITFKNPQNIPNIGWSFSSIYDAVYNICTIAMFNLQKNTTAKPLSHELQITTQDIMNALVQATQNSLTEQEVKEIKEIYPIIFEMYKIMDDSNKLKSLLNL</sequence>
<accession>A0A412WPL8</accession>
<dbReference type="Proteomes" id="UP001212263">
    <property type="component" value="Unassembled WGS sequence"/>
</dbReference>